<organism evidence="1 2">
    <name type="scientific">Gemmatimonas phototrophica</name>
    <dbReference type="NCBI Taxonomy" id="1379270"/>
    <lineage>
        <taxon>Bacteria</taxon>
        <taxon>Pseudomonadati</taxon>
        <taxon>Gemmatimonadota</taxon>
        <taxon>Gemmatimonadia</taxon>
        <taxon>Gemmatimonadales</taxon>
        <taxon>Gemmatimonadaceae</taxon>
        <taxon>Gemmatimonas</taxon>
    </lineage>
</organism>
<dbReference type="AlphaFoldDB" id="A0A143BJM4"/>
<protein>
    <recommendedName>
        <fullName evidence="3">Ribosomal subunit interface protein</fullName>
    </recommendedName>
</protein>
<evidence type="ECO:0000313" key="1">
    <source>
        <dbReference type="EMBL" id="AMW04785.1"/>
    </source>
</evidence>
<dbReference type="EMBL" id="CP011454">
    <property type="protein sequence ID" value="AMW04785.1"/>
    <property type="molecule type" value="Genomic_DNA"/>
</dbReference>
<proteinExistence type="predicted"/>
<dbReference type="KEGG" id="gph:GEMMAAP_07970"/>
<dbReference type="eggNOG" id="ENOG502ZVX4">
    <property type="taxonomic scope" value="Bacteria"/>
</dbReference>
<dbReference type="InterPro" id="IPR036567">
    <property type="entry name" value="RHF-like"/>
</dbReference>
<keyword evidence="2" id="KW-1185">Reference proteome</keyword>
<dbReference type="Gene3D" id="3.30.160.100">
    <property type="entry name" value="Ribosome hibernation promotion factor-like"/>
    <property type="match status" value="1"/>
</dbReference>
<dbReference type="SUPFAM" id="SSF69754">
    <property type="entry name" value="Ribosome binding protein Y (YfiA homologue)"/>
    <property type="match status" value="1"/>
</dbReference>
<reference evidence="1 2" key="2">
    <citation type="journal article" date="2016" name="Environ. Microbiol. Rep.">
        <title>Metagenomic evidence for the presence of phototrophic Gemmatimonadetes bacteria in diverse environments.</title>
        <authorList>
            <person name="Zeng Y."/>
            <person name="Baumbach J."/>
            <person name="Barbosa E.G."/>
            <person name="Azevedo V."/>
            <person name="Zhang C."/>
            <person name="Koblizek M."/>
        </authorList>
    </citation>
    <scope>NUCLEOTIDE SEQUENCE [LARGE SCALE GENOMIC DNA]</scope>
    <source>
        <strain evidence="1 2">AP64</strain>
    </source>
</reference>
<accession>A0A143BJM4</accession>
<sequence length="103" mass="11511">MEIILHAHHAEVTESLRTQAESAIRRIATRLHHVANAIVRFVGDGPTRRVEIVLRGTRHRELFAVADAHAFAPALSTAVHRLESQVASVRRSRRVPRNGDRTG</sequence>
<dbReference type="RefSeq" id="WP_026850555.1">
    <property type="nucleotide sequence ID" value="NZ_CP011454.1"/>
</dbReference>
<gene>
    <name evidence="1" type="ORF">GEMMAAP_07970</name>
</gene>
<evidence type="ECO:0008006" key="3">
    <source>
        <dbReference type="Google" id="ProtNLM"/>
    </source>
</evidence>
<dbReference type="InterPro" id="IPR003489">
    <property type="entry name" value="RHF/RaiA"/>
</dbReference>
<dbReference type="Proteomes" id="UP000076404">
    <property type="component" value="Chromosome"/>
</dbReference>
<dbReference type="Pfam" id="PF02482">
    <property type="entry name" value="Ribosomal_S30AE"/>
    <property type="match status" value="1"/>
</dbReference>
<name>A0A143BJM4_9BACT</name>
<reference evidence="1 2" key="1">
    <citation type="journal article" date="2014" name="Proc. Natl. Acad. Sci. U.S.A.">
        <title>Functional type 2 photosynthetic reaction centers found in the rare bacterial phylum Gemmatimonadetes.</title>
        <authorList>
            <person name="Zeng Y."/>
            <person name="Feng F."/>
            <person name="Medova H."/>
            <person name="Dean J."/>
            <person name="Koblizek M."/>
        </authorList>
    </citation>
    <scope>NUCLEOTIDE SEQUENCE [LARGE SCALE GENOMIC DNA]</scope>
    <source>
        <strain evidence="1 2">AP64</strain>
    </source>
</reference>
<dbReference type="OrthoDB" id="9808526at2"/>
<dbReference type="STRING" id="1379270.GEMMAAP_07970"/>
<evidence type="ECO:0000313" key="2">
    <source>
        <dbReference type="Proteomes" id="UP000076404"/>
    </source>
</evidence>